<proteinExistence type="predicted"/>
<feature type="compositionally biased region" description="Polar residues" evidence="1">
    <location>
        <begin position="225"/>
        <end position="234"/>
    </location>
</feature>
<geneLocation type="plasmid" evidence="2 3">
    <name>unnamed</name>
</geneLocation>
<feature type="compositionally biased region" description="Basic and acidic residues" evidence="1">
    <location>
        <begin position="60"/>
        <end position="106"/>
    </location>
</feature>
<evidence type="ECO:0000313" key="3">
    <source>
        <dbReference type="Proteomes" id="UP000254508"/>
    </source>
</evidence>
<gene>
    <name evidence="2" type="ORF">DVR09_15055</name>
</gene>
<keyword evidence="2" id="KW-0614">Plasmid</keyword>
<dbReference type="OrthoDB" id="9832806at2"/>
<evidence type="ECO:0000256" key="1">
    <source>
        <dbReference type="SAM" id="MobiDB-lite"/>
    </source>
</evidence>
<feature type="compositionally biased region" description="Basic and acidic residues" evidence="1">
    <location>
        <begin position="206"/>
        <end position="224"/>
    </location>
</feature>
<dbReference type="AlphaFoldDB" id="A0A345YIM0"/>
<accession>A0A345YIM0</accession>
<feature type="compositionally biased region" description="Basic and acidic residues" evidence="1">
    <location>
        <begin position="180"/>
        <end position="193"/>
    </location>
</feature>
<feature type="region of interest" description="Disordered" evidence="1">
    <location>
        <begin position="169"/>
        <end position="235"/>
    </location>
</feature>
<dbReference type="Proteomes" id="UP000254508">
    <property type="component" value="Plasmid unnamed"/>
</dbReference>
<organism evidence="2 3">
    <name type="scientific">Erythrobacter aureus</name>
    <dbReference type="NCBI Taxonomy" id="2182384"/>
    <lineage>
        <taxon>Bacteria</taxon>
        <taxon>Pseudomonadati</taxon>
        <taxon>Pseudomonadota</taxon>
        <taxon>Alphaproteobacteria</taxon>
        <taxon>Sphingomonadales</taxon>
        <taxon>Erythrobacteraceae</taxon>
        <taxon>Erythrobacter/Porphyrobacter group</taxon>
        <taxon>Erythrobacter</taxon>
    </lineage>
</organism>
<dbReference type="KEGG" id="err:DVR09_15055"/>
<protein>
    <submittedName>
        <fullName evidence="2">Uncharacterized protein</fullName>
    </submittedName>
</protein>
<keyword evidence="3" id="KW-1185">Reference proteome</keyword>
<feature type="compositionally biased region" description="Basic and acidic residues" evidence="1">
    <location>
        <begin position="324"/>
        <end position="335"/>
    </location>
</feature>
<reference evidence="2 3" key="1">
    <citation type="submission" date="2018-07" db="EMBL/GenBank/DDBJ databases">
        <title>Genome sequence of Erythrobacter strain YH-07, an antagonistic bacterium isolated from Yellow Sea.</title>
        <authorList>
            <person name="Tang T."/>
            <person name="Liu Q."/>
            <person name="Sun X."/>
        </authorList>
    </citation>
    <scope>NUCLEOTIDE SEQUENCE [LARGE SCALE GENOMIC DNA]</scope>
    <source>
        <strain evidence="2 3">YH-07</strain>
        <plasmid evidence="2 3">unnamed</plasmid>
    </source>
</reference>
<feature type="compositionally biased region" description="Polar residues" evidence="1">
    <location>
        <begin position="365"/>
        <end position="375"/>
    </location>
</feature>
<feature type="region of interest" description="Disordered" evidence="1">
    <location>
        <begin position="60"/>
        <end position="118"/>
    </location>
</feature>
<dbReference type="EMBL" id="CP031358">
    <property type="protein sequence ID" value="AXK43772.1"/>
    <property type="molecule type" value="Genomic_DNA"/>
</dbReference>
<dbReference type="RefSeq" id="WP_115418085.1">
    <property type="nucleotide sequence ID" value="NZ_CP031358.1"/>
</dbReference>
<sequence length="375" mass="41962">MAKPEYLYSTQENNQALKDAAAAAGMPIKFDRDRRAYAMQTEGMSKEEVAEKKEALSEFRGEKARKAWAADRDAIDEQKATLKAEAKKRETTTKEPKKQRAPEPDTYKMFPAPSQKTEFRKLVRETSSRSTYMAANDNREAHYLVKTMEPKKFEAYMGDEAQARFKAEFAEKGGTPKNSSNEHTETARDEARKRGSKAFMAQYQDRGFRLSDPKHDKDNHKKQLNEMSSATTPQLLAVIGKSRDLVTELRDKEAGMRAEAAGLSVEQVKAMSFADQKKIAEKDGKPVGLVGDDFSQNVQLSRGIRAINAELESRGVRNKNAEQSQERGEQDKGQSNDKTQARTKGPAKVEKEESQDADFALMSAGFQNNRGGAGR</sequence>
<name>A0A345YIM0_9SPHN</name>
<evidence type="ECO:0000313" key="2">
    <source>
        <dbReference type="EMBL" id="AXK43772.1"/>
    </source>
</evidence>
<feature type="region of interest" description="Disordered" evidence="1">
    <location>
        <begin position="308"/>
        <end position="375"/>
    </location>
</feature>